<dbReference type="InterPro" id="IPR016181">
    <property type="entry name" value="Acyl_CoA_acyltransferase"/>
</dbReference>
<gene>
    <name evidence="1" type="ORF">DSAG12_01591</name>
</gene>
<dbReference type="PROSITE" id="PS51186">
    <property type="entry name" value="GNAT"/>
    <property type="match status" value="1"/>
</dbReference>
<evidence type="ECO:0000313" key="2">
    <source>
        <dbReference type="Proteomes" id="UP000321408"/>
    </source>
</evidence>
<dbReference type="GO" id="GO:0016747">
    <property type="term" value="F:acyltransferase activity, transferring groups other than amino-acyl groups"/>
    <property type="evidence" value="ECO:0007669"/>
    <property type="project" value="InterPro"/>
</dbReference>
<sequence>MGPMKKEYLTQYTKWMNDPEMVQYLGMIQPMTRENEEEWYENARKNKNAVYFAILLINGDIEELIGNCGVDIDWKNKLGDLGITIGEKDQWGKGYGTEAMQLLVNYCFHTLNLHKVKLNVYDFNTRAIKSYRKIGFIKEGNHRKSHYVNGKYVDLFAMGLLKDEWKQKRENA</sequence>
<dbReference type="Proteomes" id="UP000321408">
    <property type="component" value="Chromosome"/>
</dbReference>
<dbReference type="KEGG" id="psyt:DSAG12_01591"/>
<dbReference type="InterPro" id="IPR000182">
    <property type="entry name" value="GNAT_dom"/>
</dbReference>
<keyword evidence="1" id="KW-0808">Transferase</keyword>
<reference evidence="1 2" key="1">
    <citation type="journal article" date="2020" name="Nature">
        <title>Isolation of an archaeon at the prokaryote-eukaryote interface.</title>
        <authorList>
            <person name="Imachi H."/>
            <person name="Nobu M.K."/>
            <person name="Nakahara N."/>
            <person name="Morono Y."/>
            <person name="Ogawara M."/>
            <person name="Takaki Y."/>
            <person name="Takano Y."/>
            <person name="Uematsu K."/>
            <person name="Ikuta T."/>
            <person name="Ito M."/>
            <person name="Matsui Y."/>
            <person name="Miyazaki M."/>
            <person name="Murata K."/>
            <person name="Saito Y."/>
            <person name="Sakai S."/>
            <person name="Song C."/>
            <person name="Tasumi E."/>
            <person name="Yamanaka Y."/>
            <person name="Yamaguchi T."/>
            <person name="Kamagata Y."/>
            <person name="Tamaki H."/>
            <person name="Takai K."/>
        </authorList>
    </citation>
    <scope>NUCLEOTIDE SEQUENCE [LARGE SCALE GENOMIC DNA]</scope>
    <source>
        <strain evidence="1 2">MK-D1</strain>
    </source>
</reference>
<reference evidence="1 2" key="2">
    <citation type="journal article" date="2024" name="Int. J. Syst. Evol. Microbiol.">
        <title>Promethearchaeum syntrophicum gen. nov., sp. nov., an anaerobic, obligately syntrophic archaeon, the first isolate of the lineage 'Asgard' archaea, and proposal of the new archaeal phylum Promethearchaeota phyl. nov. and kingdom Promethearchaeati regn. nov.</title>
        <authorList>
            <person name="Imachi H."/>
            <person name="Nobu M.K."/>
            <person name="Kato S."/>
            <person name="Takaki Y."/>
            <person name="Miyazaki M."/>
            <person name="Miyata M."/>
            <person name="Ogawara M."/>
            <person name="Saito Y."/>
            <person name="Sakai S."/>
            <person name="Tahara Y.O."/>
            <person name="Takano Y."/>
            <person name="Tasumi E."/>
            <person name="Uematsu K."/>
            <person name="Yoshimura T."/>
            <person name="Itoh T."/>
            <person name="Ohkuma M."/>
            <person name="Takai K."/>
        </authorList>
    </citation>
    <scope>NUCLEOTIDE SEQUENCE [LARGE SCALE GENOMIC DNA]</scope>
    <source>
        <strain evidence="1 2">MK-D1</strain>
    </source>
</reference>
<dbReference type="SUPFAM" id="SSF55729">
    <property type="entry name" value="Acyl-CoA N-acyltransferases (Nat)"/>
    <property type="match status" value="1"/>
</dbReference>
<keyword evidence="1" id="KW-0012">Acyltransferase</keyword>
<name>A0A5B9D9E1_9ARCH</name>
<dbReference type="PANTHER" id="PTHR43415:SF3">
    <property type="entry name" value="GNAT-FAMILY ACETYLTRANSFERASE"/>
    <property type="match status" value="1"/>
</dbReference>
<organism evidence="1 2">
    <name type="scientific">Promethearchaeum syntrophicum</name>
    <dbReference type="NCBI Taxonomy" id="2594042"/>
    <lineage>
        <taxon>Archaea</taxon>
        <taxon>Promethearchaeati</taxon>
        <taxon>Promethearchaeota</taxon>
        <taxon>Promethearchaeia</taxon>
        <taxon>Promethearchaeales</taxon>
        <taxon>Promethearchaeaceae</taxon>
        <taxon>Promethearchaeum</taxon>
    </lineage>
</organism>
<dbReference type="EC" id="2.3.-.-" evidence="1"/>
<keyword evidence="2" id="KW-1185">Reference proteome</keyword>
<dbReference type="EMBL" id="CP042905">
    <property type="protein sequence ID" value="QEE15764.2"/>
    <property type="molecule type" value="Genomic_DNA"/>
</dbReference>
<dbReference type="AlphaFoldDB" id="A0A5B9D9E1"/>
<evidence type="ECO:0000313" key="1">
    <source>
        <dbReference type="EMBL" id="QEE15764.2"/>
    </source>
</evidence>
<protein>
    <submittedName>
        <fullName evidence="1">GNAT family N-acetyltransferase</fullName>
        <ecNumber evidence="1">2.3.-.-</ecNumber>
    </submittedName>
</protein>
<accession>A0A5B9D9E1</accession>
<proteinExistence type="predicted"/>
<dbReference type="Pfam" id="PF13302">
    <property type="entry name" value="Acetyltransf_3"/>
    <property type="match status" value="1"/>
</dbReference>
<dbReference type="Gene3D" id="3.40.630.30">
    <property type="match status" value="1"/>
</dbReference>
<dbReference type="PANTHER" id="PTHR43415">
    <property type="entry name" value="SPERMIDINE N(1)-ACETYLTRANSFERASE"/>
    <property type="match status" value="1"/>
</dbReference>